<evidence type="ECO:0000313" key="2">
    <source>
        <dbReference type="Proteomes" id="UP001642900"/>
    </source>
</evidence>
<gene>
    <name evidence="1" type="ORF">G6N73_10570</name>
</gene>
<sequence>MADIIINAANVVAGSNGTKEAGTAGEAITAGQAVYRASATGKYMLADNDSATAEVRQPRGIALNGAAANQPLTIARPGSDITIGGTLTAGTDYYLSAVPGGICPRADILAGDYVCLLGLAKSTSVLALDIQYPGVAL</sequence>
<comment type="caution">
    <text evidence="1">The sequence shown here is derived from an EMBL/GenBank/DDBJ whole genome shotgun (WGS) entry which is preliminary data.</text>
</comment>
<accession>A0A6G4WBK5</accession>
<dbReference type="AlphaFoldDB" id="A0A6G4WBK5"/>
<name>A0A6G4WBK5_9HYPH</name>
<organism evidence="1 2">
    <name type="scientific">Allomesorhizobium camelthorni</name>
    <dbReference type="NCBI Taxonomy" id="475069"/>
    <lineage>
        <taxon>Bacteria</taxon>
        <taxon>Pseudomonadati</taxon>
        <taxon>Pseudomonadota</taxon>
        <taxon>Alphaproteobacteria</taxon>
        <taxon>Hyphomicrobiales</taxon>
        <taxon>Phyllobacteriaceae</taxon>
        <taxon>Allomesorhizobium</taxon>
    </lineage>
</organism>
<dbReference type="RefSeq" id="WP_165027308.1">
    <property type="nucleotide sequence ID" value="NZ_JAAKZF010000010.1"/>
</dbReference>
<dbReference type="Proteomes" id="UP001642900">
    <property type="component" value="Unassembled WGS sequence"/>
</dbReference>
<protein>
    <recommendedName>
        <fullName evidence="3">DUF2190 family protein</fullName>
    </recommendedName>
</protein>
<keyword evidence="2" id="KW-1185">Reference proteome</keyword>
<evidence type="ECO:0000313" key="1">
    <source>
        <dbReference type="EMBL" id="NGO51616.1"/>
    </source>
</evidence>
<proteinExistence type="predicted"/>
<reference evidence="1 2" key="1">
    <citation type="submission" date="2020-02" db="EMBL/GenBank/DDBJ databases">
        <title>Genome sequence of strain CCNWXJ40-4.</title>
        <authorList>
            <person name="Gao J."/>
            <person name="Sun J."/>
        </authorList>
    </citation>
    <scope>NUCLEOTIDE SEQUENCE [LARGE SCALE GENOMIC DNA]</scope>
    <source>
        <strain evidence="1 2">CCNWXJ 40-4</strain>
    </source>
</reference>
<dbReference type="EMBL" id="JAAKZF010000010">
    <property type="protein sequence ID" value="NGO51616.1"/>
    <property type="molecule type" value="Genomic_DNA"/>
</dbReference>
<evidence type="ECO:0008006" key="3">
    <source>
        <dbReference type="Google" id="ProtNLM"/>
    </source>
</evidence>